<gene>
    <name evidence="1" type="ORF">T02_1201</name>
</gene>
<proteinExistence type="predicted"/>
<organism evidence="1 2">
    <name type="scientific">Trichinella nativa</name>
    <dbReference type="NCBI Taxonomy" id="6335"/>
    <lineage>
        <taxon>Eukaryota</taxon>
        <taxon>Metazoa</taxon>
        <taxon>Ecdysozoa</taxon>
        <taxon>Nematoda</taxon>
        <taxon>Enoplea</taxon>
        <taxon>Dorylaimia</taxon>
        <taxon>Trichinellida</taxon>
        <taxon>Trichinellidae</taxon>
        <taxon>Trichinella</taxon>
    </lineage>
</organism>
<dbReference type="EMBL" id="JYDW01001864">
    <property type="protein sequence ID" value="KRZ46897.1"/>
    <property type="molecule type" value="Genomic_DNA"/>
</dbReference>
<sequence length="33" mass="3926">MSKLGCTRVKGFIRETWMQNEETFRYTISVLPC</sequence>
<dbReference type="Proteomes" id="UP000054721">
    <property type="component" value="Unassembled WGS sequence"/>
</dbReference>
<comment type="caution">
    <text evidence="1">The sequence shown here is derived from an EMBL/GenBank/DDBJ whole genome shotgun (WGS) entry which is preliminary data.</text>
</comment>
<name>A0A0V1KI77_9BILA</name>
<keyword evidence="2" id="KW-1185">Reference proteome</keyword>
<evidence type="ECO:0000313" key="1">
    <source>
        <dbReference type="EMBL" id="KRZ46897.1"/>
    </source>
</evidence>
<reference evidence="1 2" key="1">
    <citation type="submission" date="2015-05" db="EMBL/GenBank/DDBJ databases">
        <title>Evolution of Trichinella species and genotypes.</title>
        <authorList>
            <person name="Korhonen P.K."/>
            <person name="Edoardo P."/>
            <person name="Giuseppe L.R."/>
            <person name="Gasser R.B."/>
        </authorList>
    </citation>
    <scope>NUCLEOTIDE SEQUENCE [LARGE SCALE GENOMIC DNA]</scope>
    <source>
        <strain evidence="1">ISS10</strain>
    </source>
</reference>
<accession>A0A0V1KI77</accession>
<evidence type="ECO:0000313" key="2">
    <source>
        <dbReference type="Proteomes" id="UP000054721"/>
    </source>
</evidence>
<dbReference type="AlphaFoldDB" id="A0A0V1KI77"/>
<protein>
    <submittedName>
        <fullName evidence="1">Uncharacterized protein</fullName>
    </submittedName>
</protein>